<comment type="similarity">
    <text evidence="1">Belongs to the RutC family.</text>
</comment>
<protein>
    <recommendedName>
        <fullName evidence="4">RidA family protein</fullName>
    </recommendedName>
</protein>
<dbReference type="EMBL" id="PKUS01000026">
    <property type="protein sequence ID" value="PLW67641.1"/>
    <property type="molecule type" value="Genomic_DNA"/>
</dbReference>
<name>A0A2N5WZH1_9GAMM</name>
<dbReference type="SUPFAM" id="SSF55298">
    <property type="entry name" value="YjgF-like"/>
    <property type="match status" value="1"/>
</dbReference>
<dbReference type="InterPro" id="IPR035959">
    <property type="entry name" value="RutC-like_sf"/>
</dbReference>
<evidence type="ECO:0008006" key="4">
    <source>
        <dbReference type="Google" id="ProtNLM"/>
    </source>
</evidence>
<dbReference type="Proteomes" id="UP000235005">
    <property type="component" value="Unassembled WGS sequence"/>
</dbReference>
<reference evidence="2 3" key="1">
    <citation type="submission" date="2018-01" db="EMBL/GenBank/DDBJ databases">
        <title>The draft genome sequence of Halioglobus lutimaris HF004.</title>
        <authorList>
            <person name="Du Z.-J."/>
            <person name="Shi M.-J."/>
        </authorList>
    </citation>
    <scope>NUCLEOTIDE SEQUENCE [LARGE SCALE GENOMIC DNA]</scope>
    <source>
        <strain evidence="2 3">HF004</strain>
    </source>
</reference>
<accession>A0A2N5WZH1</accession>
<gene>
    <name evidence="2" type="ORF">C0039_16200</name>
</gene>
<evidence type="ECO:0000256" key="1">
    <source>
        <dbReference type="ARBA" id="ARBA00010552"/>
    </source>
</evidence>
<comment type="caution">
    <text evidence="2">The sequence shown here is derived from an EMBL/GenBank/DDBJ whole genome shotgun (WGS) entry which is preliminary data.</text>
</comment>
<dbReference type="GO" id="GO:0019239">
    <property type="term" value="F:deaminase activity"/>
    <property type="evidence" value="ECO:0007669"/>
    <property type="project" value="TreeGrafter"/>
</dbReference>
<dbReference type="InterPro" id="IPR006175">
    <property type="entry name" value="YjgF/YER057c/UK114"/>
</dbReference>
<keyword evidence="3" id="KW-1185">Reference proteome</keyword>
<dbReference type="GO" id="GO:0005829">
    <property type="term" value="C:cytosol"/>
    <property type="evidence" value="ECO:0007669"/>
    <property type="project" value="TreeGrafter"/>
</dbReference>
<dbReference type="Pfam" id="PF01042">
    <property type="entry name" value="Ribonuc_L-PSP"/>
    <property type="match status" value="1"/>
</dbReference>
<sequence length="129" mass="13963">MSIEKKLYRSGPFADFFAQGTQVGNVLYLAGQVGVDATGKTPDSLSEQVDAAYANLKRVLAEFGASMDNIVDETFFVTDMSALLGNVEEIYAAREKAYGGKPEVCQTVVQVVALVQPELKIEIKCIAHL</sequence>
<evidence type="ECO:0000313" key="3">
    <source>
        <dbReference type="Proteomes" id="UP000235005"/>
    </source>
</evidence>
<proteinExistence type="inferred from homology"/>
<dbReference type="OrthoDB" id="9809792at2"/>
<dbReference type="RefSeq" id="WP_076000163.1">
    <property type="nucleotide sequence ID" value="NZ_PKUS01000026.1"/>
</dbReference>
<dbReference type="AlphaFoldDB" id="A0A2N5WZH1"/>
<organism evidence="2 3">
    <name type="scientific">Pseudohalioglobus lutimaris</name>
    <dbReference type="NCBI Taxonomy" id="1737061"/>
    <lineage>
        <taxon>Bacteria</taxon>
        <taxon>Pseudomonadati</taxon>
        <taxon>Pseudomonadota</taxon>
        <taxon>Gammaproteobacteria</taxon>
        <taxon>Cellvibrionales</taxon>
        <taxon>Halieaceae</taxon>
        <taxon>Pseudohalioglobus</taxon>
    </lineage>
</organism>
<dbReference type="PANTHER" id="PTHR11803">
    <property type="entry name" value="2-IMINOBUTANOATE/2-IMINOPROPANOATE DEAMINASE RIDA"/>
    <property type="match status" value="1"/>
</dbReference>
<dbReference type="Gene3D" id="3.30.1330.40">
    <property type="entry name" value="RutC-like"/>
    <property type="match status" value="1"/>
</dbReference>
<dbReference type="PANTHER" id="PTHR11803:SF58">
    <property type="entry name" value="PROTEIN HMF1-RELATED"/>
    <property type="match status" value="1"/>
</dbReference>
<evidence type="ECO:0000313" key="2">
    <source>
        <dbReference type="EMBL" id="PLW67641.1"/>
    </source>
</evidence>